<accession>A0AAW0WQQ0</accession>
<protein>
    <submittedName>
        <fullName evidence="1">Uncharacterized protein</fullName>
    </submittedName>
</protein>
<reference evidence="1 2" key="1">
    <citation type="journal article" date="2024" name="BMC Genomics">
        <title>Genome assembly of redclaw crayfish (Cherax quadricarinatus) provides insights into its immune adaptation and hypoxia tolerance.</title>
        <authorList>
            <person name="Liu Z."/>
            <person name="Zheng J."/>
            <person name="Li H."/>
            <person name="Fang K."/>
            <person name="Wang S."/>
            <person name="He J."/>
            <person name="Zhou D."/>
            <person name="Weng S."/>
            <person name="Chi M."/>
            <person name="Gu Z."/>
            <person name="He J."/>
            <person name="Li F."/>
            <person name="Wang M."/>
        </authorList>
    </citation>
    <scope>NUCLEOTIDE SEQUENCE [LARGE SCALE GENOMIC DNA]</scope>
    <source>
        <strain evidence="1">ZL_2023a</strain>
    </source>
</reference>
<sequence>SLSLPHTHTHTHTAFTTTPRTVTLSSPLSLNLPHGHFGISGDVMLKSAQLPCLTAGIHTIPSASDFLARLRKLHQQTQRIFQEVYEESDLCGTRQATQEIR</sequence>
<name>A0AAW0WQQ0_CHEQU</name>
<dbReference type="AlphaFoldDB" id="A0AAW0WQQ0"/>
<comment type="caution">
    <text evidence="1">The sequence shown here is derived from an EMBL/GenBank/DDBJ whole genome shotgun (WGS) entry which is preliminary data.</text>
</comment>
<evidence type="ECO:0000313" key="2">
    <source>
        <dbReference type="Proteomes" id="UP001445076"/>
    </source>
</evidence>
<organism evidence="1 2">
    <name type="scientific">Cherax quadricarinatus</name>
    <name type="common">Australian red claw crayfish</name>
    <dbReference type="NCBI Taxonomy" id="27406"/>
    <lineage>
        <taxon>Eukaryota</taxon>
        <taxon>Metazoa</taxon>
        <taxon>Ecdysozoa</taxon>
        <taxon>Arthropoda</taxon>
        <taxon>Crustacea</taxon>
        <taxon>Multicrustacea</taxon>
        <taxon>Malacostraca</taxon>
        <taxon>Eumalacostraca</taxon>
        <taxon>Eucarida</taxon>
        <taxon>Decapoda</taxon>
        <taxon>Pleocyemata</taxon>
        <taxon>Astacidea</taxon>
        <taxon>Parastacoidea</taxon>
        <taxon>Parastacidae</taxon>
        <taxon>Cherax</taxon>
    </lineage>
</organism>
<evidence type="ECO:0000313" key="1">
    <source>
        <dbReference type="EMBL" id="KAK8734578.1"/>
    </source>
</evidence>
<dbReference type="Proteomes" id="UP001445076">
    <property type="component" value="Unassembled WGS sequence"/>
</dbReference>
<feature type="non-terminal residue" evidence="1">
    <location>
        <position position="1"/>
    </location>
</feature>
<proteinExistence type="predicted"/>
<keyword evidence="2" id="KW-1185">Reference proteome</keyword>
<dbReference type="EMBL" id="JARKIK010000050">
    <property type="protein sequence ID" value="KAK8734578.1"/>
    <property type="molecule type" value="Genomic_DNA"/>
</dbReference>
<gene>
    <name evidence="1" type="ORF">OTU49_005886</name>
</gene>